<protein>
    <submittedName>
        <fullName evidence="1">Uncharacterized protein</fullName>
    </submittedName>
</protein>
<gene>
    <name evidence="1" type="ORF">PMAYCL1PPCAC_12907</name>
</gene>
<dbReference type="Proteomes" id="UP001328107">
    <property type="component" value="Unassembled WGS sequence"/>
</dbReference>
<organism evidence="1 2">
    <name type="scientific">Pristionchus mayeri</name>
    <dbReference type="NCBI Taxonomy" id="1317129"/>
    <lineage>
        <taxon>Eukaryota</taxon>
        <taxon>Metazoa</taxon>
        <taxon>Ecdysozoa</taxon>
        <taxon>Nematoda</taxon>
        <taxon>Chromadorea</taxon>
        <taxon>Rhabditida</taxon>
        <taxon>Rhabditina</taxon>
        <taxon>Diplogasteromorpha</taxon>
        <taxon>Diplogasteroidea</taxon>
        <taxon>Neodiplogasteridae</taxon>
        <taxon>Pristionchus</taxon>
    </lineage>
</organism>
<accession>A0AAN4ZK07</accession>
<dbReference type="AlphaFoldDB" id="A0AAN4ZK07"/>
<proteinExistence type="predicted"/>
<name>A0AAN4ZK07_9BILA</name>
<reference evidence="2" key="1">
    <citation type="submission" date="2022-10" db="EMBL/GenBank/DDBJ databases">
        <title>Genome assembly of Pristionchus species.</title>
        <authorList>
            <person name="Yoshida K."/>
            <person name="Sommer R.J."/>
        </authorList>
    </citation>
    <scope>NUCLEOTIDE SEQUENCE [LARGE SCALE GENOMIC DNA]</scope>
    <source>
        <strain evidence="2">RS5460</strain>
    </source>
</reference>
<evidence type="ECO:0000313" key="1">
    <source>
        <dbReference type="EMBL" id="GMR42712.1"/>
    </source>
</evidence>
<keyword evidence="2" id="KW-1185">Reference proteome</keyword>
<dbReference type="EMBL" id="BTRK01000003">
    <property type="protein sequence ID" value="GMR42712.1"/>
    <property type="molecule type" value="Genomic_DNA"/>
</dbReference>
<evidence type="ECO:0000313" key="2">
    <source>
        <dbReference type="Proteomes" id="UP001328107"/>
    </source>
</evidence>
<sequence>MDAVPILNYSHKEDLPSQSYLCYQVMDGSIFYNSNISPIELHVVTKDGDKIKGETSILEGLDYLDIHVIDDSLCFSMLDYRDKEKENWTRKCLLASVQKGEIVWRQISEIPYDEFLDSTPFSLHSVELKDTRIAVQELNQSSEKPMKEIEMKERIDALVVYFRTHLFILRPSKEVRISQPNEDVVEVQLPFTALVDKLWMHGYSDSDSLFIVNIGHDFILALDTTDLSLHTWTFGRPSSCPFTTFDYSVGVRNETLTLKLIDQHSKKAQLWTYNLQ</sequence>
<comment type="caution">
    <text evidence="1">The sequence shown here is derived from an EMBL/GenBank/DDBJ whole genome shotgun (WGS) entry which is preliminary data.</text>
</comment>